<keyword evidence="2" id="KW-1185">Reference proteome</keyword>
<evidence type="ECO:0000313" key="2">
    <source>
        <dbReference type="Proteomes" id="UP000790377"/>
    </source>
</evidence>
<reference evidence="1" key="1">
    <citation type="journal article" date="2021" name="New Phytol.">
        <title>Evolutionary innovations through gain and loss of genes in the ectomycorrhizal Boletales.</title>
        <authorList>
            <person name="Wu G."/>
            <person name="Miyauchi S."/>
            <person name="Morin E."/>
            <person name="Kuo A."/>
            <person name="Drula E."/>
            <person name="Varga T."/>
            <person name="Kohler A."/>
            <person name="Feng B."/>
            <person name="Cao Y."/>
            <person name="Lipzen A."/>
            <person name="Daum C."/>
            <person name="Hundley H."/>
            <person name="Pangilinan J."/>
            <person name="Johnson J."/>
            <person name="Barry K."/>
            <person name="LaButti K."/>
            <person name="Ng V."/>
            <person name="Ahrendt S."/>
            <person name="Min B."/>
            <person name="Choi I.G."/>
            <person name="Park H."/>
            <person name="Plett J.M."/>
            <person name="Magnuson J."/>
            <person name="Spatafora J.W."/>
            <person name="Nagy L.G."/>
            <person name="Henrissat B."/>
            <person name="Grigoriev I.V."/>
            <person name="Yang Z.L."/>
            <person name="Xu J."/>
            <person name="Martin F.M."/>
        </authorList>
    </citation>
    <scope>NUCLEOTIDE SEQUENCE</scope>
    <source>
        <strain evidence="1">ATCC 28755</strain>
    </source>
</reference>
<comment type="caution">
    <text evidence="1">The sequence shown here is derived from an EMBL/GenBank/DDBJ whole genome shotgun (WGS) entry which is preliminary data.</text>
</comment>
<proteinExistence type="predicted"/>
<evidence type="ECO:0000313" key="1">
    <source>
        <dbReference type="EMBL" id="KAH7911252.1"/>
    </source>
</evidence>
<name>A0ACB8AFG4_9AGAM</name>
<gene>
    <name evidence="1" type="ORF">BJ138DRAFT_943884</name>
</gene>
<sequence>MESGVAISFCWAVYQCNLFSDLIHVEWSAFSTLSVACLVDISIAGSMCYRLATSRTGFAKTDSFITKLMAYSLNSGLITSICSLAVGIICAIMPRNFIFLAFEILSAKLYINAYLALLNARYYLGPGHENRGSSEQADDRGVQIKLAPFSERTRVSKDDMSVEEGLTTSSPPDAVKPLSVSLGTPIPSVSDK</sequence>
<dbReference type="Proteomes" id="UP000790377">
    <property type="component" value="Unassembled WGS sequence"/>
</dbReference>
<organism evidence="1 2">
    <name type="scientific">Hygrophoropsis aurantiaca</name>
    <dbReference type="NCBI Taxonomy" id="72124"/>
    <lineage>
        <taxon>Eukaryota</taxon>
        <taxon>Fungi</taxon>
        <taxon>Dikarya</taxon>
        <taxon>Basidiomycota</taxon>
        <taxon>Agaricomycotina</taxon>
        <taxon>Agaricomycetes</taxon>
        <taxon>Agaricomycetidae</taxon>
        <taxon>Boletales</taxon>
        <taxon>Coniophorineae</taxon>
        <taxon>Hygrophoropsidaceae</taxon>
        <taxon>Hygrophoropsis</taxon>
    </lineage>
</organism>
<accession>A0ACB8AFG4</accession>
<dbReference type="EMBL" id="MU267684">
    <property type="protein sequence ID" value="KAH7911252.1"/>
    <property type="molecule type" value="Genomic_DNA"/>
</dbReference>
<protein>
    <submittedName>
        <fullName evidence="1">Uncharacterized protein</fullName>
    </submittedName>
</protein>